<evidence type="ECO:0000256" key="2">
    <source>
        <dbReference type="RuleBase" id="RU000363"/>
    </source>
</evidence>
<dbReference type="Pfam" id="PF00106">
    <property type="entry name" value="adh_short"/>
    <property type="match status" value="2"/>
</dbReference>
<dbReference type="EMBL" id="BRPE01000012">
    <property type="protein sequence ID" value="GLA88273.1"/>
    <property type="molecule type" value="Genomic_DNA"/>
</dbReference>
<dbReference type="InterPro" id="IPR036291">
    <property type="entry name" value="NAD(P)-bd_dom_sf"/>
</dbReference>
<name>A0A9W6EQB1_ASPTU</name>
<dbReference type="GO" id="GO:0005737">
    <property type="term" value="C:cytoplasm"/>
    <property type="evidence" value="ECO:0007669"/>
    <property type="project" value="TreeGrafter"/>
</dbReference>
<organism evidence="3 4">
    <name type="scientific">Aspergillus tubingensis</name>
    <dbReference type="NCBI Taxonomy" id="5068"/>
    <lineage>
        <taxon>Eukaryota</taxon>
        <taxon>Fungi</taxon>
        <taxon>Dikarya</taxon>
        <taxon>Ascomycota</taxon>
        <taxon>Pezizomycotina</taxon>
        <taxon>Eurotiomycetes</taxon>
        <taxon>Eurotiomycetidae</taxon>
        <taxon>Eurotiales</taxon>
        <taxon>Aspergillaceae</taxon>
        <taxon>Aspergillus</taxon>
        <taxon>Aspergillus subgen. Circumdati</taxon>
    </lineage>
</organism>
<dbReference type="PRINTS" id="PR00080">
    <property type="entry name" value="SDRFAMILY"/>
</dbReference>
<comment type="similarity">
    <text evidence="1 2">Belongs to the short-chain dehydrogenases/reductases (SDR) family.</text>
</comment>
<sequence length="302" mass="31967">MTTSKILVLITGANQGIGFAVAQQLASSGKFHVLVGARTTLKAEAAVKELESDAVDKSALTPITIDVTDDASIAAAAQTVSETFGRLDILINNAGIAQTPATTLREQYRQVFDVNVFGIVVVMDTFLPLLRASTYSDRRIVNVTSGQGLISRAGHKDHPASAKTYFIPDYRSSKAAVNMITVAHAVKLADEKIAVIAAVARGSRNDSHKDHPASAKTYFIPDYRSSKAAVNMITVAHAVKLADEKIAVIAAAPGYCRTSINGGQGVKEASDGARVIVRAATEGDPEKLSGTFVADEQWSLGW</sequence>
<reference evidence="3" key="1">
    <citation type="submission" date="2022-07" db="EMBL/GenBank/DDBJ databases">
        <title>Taxonomy of Aspergillus series Nigri: significant species reduction supported by multi-species coalescent approaches.</title>
        <authorList>
            <person name="Bian C."/>
            <person name="Kusuya Y."/>
            <person name="Sklenar F."/>
            <person name="D'hooge E."/>
            <person name="Yaguchi T."/>
            <person name="Takahashi H."/>
            <person name="Hubka V."/>
        </authorList>
    </citation>
    <scope>NUCLEOTIDE SEQUENCE</scope>
    <source>
        <strain evidence="3">IFM 56815</strain>
    </source>
</reference>
<dbReference type="GO" id="GO:0016491">
    <property type="term" value="F:oxidoreductase activity"/>
    <property type="evidence" value="ECO:0007669"/>
    <property type="project" value="TreeGrafter"/>
</dbReference>
<evidence type="ECO:0000313" key="3">
    <source>
        <dbReference type="EMBL" id="GLA88273.1"/>
    </source>
</evidence>
<dbReference type="PANTHER" id="PTHR43544">
    <property type="entry name" value="SHORT-CHAIN DEHYDROGENASE/REDUCTASE"/>
    <property type="match status" value="1"/>
</dbReference>
<protein>
    <submittedName>
        <fullName evidence="3">Uncharacterized protein</fullName>
    </submittedName>
</protein>
<proteinExistence type="inferred from homology"/>
<dbReference type="PRINTS" id="PR00081">
    <property type="entry name" value="GDHRDH"/>
</dbReference>
<dbReference type="Gene3D" id="3.40.50.720">
    <property type="entry name" value="NAD(P)-binding Rossmann-like Domain"/>
    <property type="match status" value="2"/>
</dbReference>
<dbReference type="Proteomes" id="UP001144157">
    <property type="component" value="Unassembled WGS sequence"/>
</dbReference>
<dbReference type="PANTHER" id="PTHR43544:SF32">
    <property type="entry name" value="CHAIN DEHYDROGENASE, PUTATIVE (AFU_ORTHOLOGUE AFUA_5G01530)-RELATED"/>
    <property type="match status" value="1"/>
</dbReference>
<dbReference type="SUPFAM" id="SSF51735">
    <property type="entry name" value="NAD(P)-binding Rossmann-fold domains"/>
    <property type="match status" value="2"/>
</dbReference>
<comment type="caution">
    <text evidence="3">The sequence shown here is derived from an EMBL/GenBank/DDBJ whole genome shotgun (WGS) entry which is preliminary data.</text>
</comment>
<dbReference type="InterPro" id="IPR002347">
    <property type="entry name" value="SDR_fam"/>
</dbReference>
<gene>
    <name evidence="3" type="ORF">AtubIFM56815_002717</name>
</gene>
<dbReference type="InterPro" id="IPR051468">
    <property type="entry name" value="Fungal_SecMetab_SDRs"/>
</dbReference>
<dbReference type="AlphaFoldDB" id="A0A9W6EQB1"/>
<evidence type="ECO:0000313" key="4">
    <source>
        <dbReference type="Proteomes" id="UP001144157"/>
    </source>
</evidence>
<evidence type="ECO:0000256" key="1">
    <source>
        <dbReference type="ARBA" id="ARBA00006484"/>
    </source>
</evidence>
<accession>A0A9W6EQB1</accession>
<dbReference type="GO" id="GO:0019748">
    <property type="term" value="P:secondary metabolic process"/>
    <property type="evidence" value="ECO:0007669"/>
    <property type="project" value="TreeGrafter"/>
</dbReference>